<evidence type="ECO:0000256" key="5">
    <source>
        <dbReference type="PROSITE-ProRule" id="PRU00277"/>
    </source>
</evidence>
<evidence type="ECO:0000256" key="2">
    <source>
        <dbReference type="ARBA" id="ARBA00006577"/>
    </source>
</evidence>
<keyword evidence="4 5" id="KW-0413">Isomerase</keyword>
<dbReference type="EC" id="5.2.1.8" evidence="6"/>
<keyword evidence="7" id="KW-1133">Transmembrane helix</keyword>
<comment type="caution">
    <text evidence="9">The sequence shown here is derived from an EMBL/GenBank/DDBJ whole genome shotgun (WGS) entry which is preliminary data.</text>
</comment>
<dbReference type="AlphaFoldDB" id="A0A0G1QDB9"/>
<dbReference type="InterPro" id="IPR001179">
    <property type="entry name" value="PPIase_FKBP_dom"/>
</dbReference>
<feature type="transmembrane region" description="Helical" evidence="7">
    <location>
        <begin position="6"/>
        <end position="25"/>
    </location>
</feature>
<evidence type="ECO:0000259" key="8">
    <source>
        <dbReference type="PROSITE" id="PS50059"/>
    </source>
</evidence>
<feature type="domain" description="PPIase FKBP-type" evidence="8">
    <location>
        <begin position="69"/>
        <end position="158"/>
    </location>
</feature>
<evidence type="ECO:0000256" key="6">
    <source>
        <dbReference type="RuleBase" id="RU003915"/>
    </source>
</evidence>
<name>A0A0G1QDB9_9BACT</name>
<evidence type="ECO:0000256" key="3">
    <source>
        <dbReference type="ARBA" id="ARBA00023110"/>
    </source>
</evidence>
<comment type="similarity">
    <text evidence="2 6">Belongs to the FKBP-type PPIase family.</text>
</comment>
<dbReference type="PATRIC" id="fig|1618663.3.peg.183"/>
<dbReference type="GO" id="GO:0003755">
    <property type="term" value="F:peptidyl-prolyl cis-trans isomerase activity"/>
    <property type="evidence" value="ECO:0007669"/>
    <property type="project" value="UniProtKB-UniRule"/>
</dbReference>
<accession>A0A0G1QDB9</accession>
<dbReference type="FunFam" id="3.10.50.40:FF:000006">
    <property type="entry name" value="Peptidyl-prolyl cis-trans isomerase"/>
    <property type="match status" value="1"/>
</dbReference>
<gene>
    <name evidence="9" type="ORF">UX22_C0004G0064</name>
</gene>
<evidence type="ECO:0000256" key="4">
    <source>
        <dbReference type="ARBA" id="ARBA00023235"/>
    </source>
</evidence>
<dbReference type="SUPFAM" id="SSF54534">
    <property type="entry name" value="FKBP-like"/>
    <property type="match status" value="1"/>
</dbReference>
<dbReference type="EMBL" id="LCLJ01000004">
    <property type="protein sequence ID" value="KKU15743.1"/>
    <property type="molecule type" value="Genomic_DNA"/>
</dbReference>
<sequence>MNSNKTSYILAGVAGLIAVVIVFMASQNNNKVDGNAAVEQVQKYEQVNTSNGLIIEDEIVGTGTEAIPGRTAVVNYIGKLTDGKKFDSSYDRGEPFSFTLGAGQVIRGWDEGVLGMKVGGKRKLTIPPELGYGAQDIGNGLIPPNSTLIFDVELLDVK</sequence>
<keyword evidence="7" id="KW-0472">Membrane</keyword>
<evidence type="ECO:0000256" key="1">
    <source>
        <dbReference type="ARBA" id="ARBA00000971"/>
    </source>
</evidence>
<keyword evidence="7" id="KW-0812">Transmembrane</keyword>
<dbReference type="PROSITE" id="PS50059">
    <property type="entry name" value="FKBP_PPIASE"/>
    <property type="match status" value="1"/>
</dbReference>
<evidence type="ECO:0000313" key="10">
    <source>
        <dbReference type="Proteomes" id="UP000034727"/>
    </source>
</evidence>
<evidence type="ECO:0000256" key="7">
    <source>
        <dbReference type="SAM" id="Phobius"/>
    </source>
</evidence>
<comment type="catalytic activity">
    <reaction evidence="1 5 6">
        <text>[protein]-peptidylproline (omega=180) = [protein]-peptidylproline (omega=0)</text>
        <dbReference type="Rhea" id="RHEA:16237"/>
        <dbReference type="Rhea" id="RHEA-COMP:10747"/>
        <dbReference type="Rhea" id="RHEA-COMP:10748"/>
        <dbReference type="ChEBI" id="CHEBI:83833"/>
        <dbReference type="ChEBI" id="CHEBI:83834"/>
        <dbReference type="EC" id="5.2.1.8"/>
    </reaction>
</comment>
<evidence type="ECO:0000313" key="9">
    <source>
        <dbReference type="EMBL" id="KKU15743.1"/>
    </source>
</evidence>
<reference evidence="9 10" key="1">
    <citation type="journal article" date="2015" name="Nature">
        <title>rRNA introns, odd ribosomes, and small enigmatic genomes across a large radiation of phyla.</title>
        <authorList>
            <person name="Brown C.T."/>
            <person name="Hug L.A."/>
            <person name="Thomas B.C."/>
            <person name="Sharon I."/>
            <person name="Castelle C.J."/>
            <person name="Singh A."/>
            <person name="Wilkins M.J."/>
            <person name="Williams K.H."/>
            <person name="Banfield J.F."/>
        </authorList>
    </citation>
    <scope>NUCLEOTIDE SEQUENCE [LARGE SCALE GENOMIC DNA]</scope>
</reference>
<protein>
    <recommendedName>
        <fullName evidence="6">Peptidyl-prolyl cis-trans isomerase</fullName>
        <ecNumber evidence="6">5.2.1.8</ecNumber>
    </recommendedName>
</protein>
<dbReference type="Proteomes" id="UP000034727">
    <property type="component" value="Unassembled WGS sequence"/>
</dbReference>
<dbReference type="PANTHER" id="PTHR43811">
    <property type="entry name" value="FKBP-TYPE PEPTIDYL-PROLYL CIS-TRANS ISOMERASE FKPA"/>
    <property type="match status" value="1"/>
</dbReference>
<dbReference type="Pfam" id="PF00254">
    <property type="entry name" value="FKBP_C"/>
    <property type="match status" value="1"/>
</dbReference>
<organism evidence="9 10">
    <name type="scientific">Candidatus Jorgensenbacteria bacterium GW2011_GWA2_45_9</name>
    <dbReference type="NCBI Taxonomy" id="1618663"/>
    <lineage>
        <taxon>Bacteria</taxon>
        <taxon>Candidatus Joergenseniibacteriota</taxon>
    </lineage>
</organism>
<proteinExistence type="inferred from homology"/>
<dbReference type="PANTHER" id="PTHR43811:SF19">
    <property type="entry name" value="39 KDA FK506-BINDING NUCLEAR PROTEIN"/>
    <property type="match status" value="1"/>
</dbReference>
<dbReference type="Gene3D" id="3.10.50.40">
    <property type="match status" value="1"/>
</dbReference>
<keyword evidence="3 5" id="KW-0697">Rotamase</keyword>
<dbReference type="InterPro" id="IPR046357">
    <property type="entry name" value="PPIase_dom_sf"/>
</dbReference>